<keyword evidence="2" id="KW-1185">Reference proteome</keyword>
<reference evidence="1 2" key="1">
    <citation type="submission" date="2016-03" db="EMBL/GenBank/DDBJ databases">
        <title>Whole genome sequencing of Grifola frondosa 9006-11.</title>
        <authorList>
            <person name="Min B."/>
            <person name="Park H."/>
            <person name="Kim J.-G."/>
            <person name="Cho H."/>
            <person name="Oh Y.-L."/>
            <person name="Kong W.-S."/>
            <person name="Choi I.-G."/>
        </authorList>
    </citation>
    <scope>NUCLEOTIDE SEQUENCE [LARGE SCALE GENOMIC DNA]</scope>
    <source>
        <strain evidence="1 2">9006-11</strain>
    </source>
</reference>
<evidence type="ECO:0000313" key="1">
    <source>
        <dbReference type="EMBL" id="OBZ68797.1"/>
    </source>
</evidence>
<comment type="caution">
    <text evidence="1">The sequence shown here is derived from an EMBL/GenBank/DDBJ whole genome shotgun (WGS) entry which is preliminary data.</text>
</comment>
<accession>A0A1C7LXF4</accession>
<organism evidence="1 2">
    <name type="scientific">Grifola frondosa</name>
    <name type="common">Maitake</name>
    <name type="synonym">Polyporus frondosus</name>
    <dbReference type="NCBI Taxonomy" id="5627"/>
    <lineage>
        <taxon>Eukaryota</taxon>
        <taxon>Fungi</taxon>
        <taxon>Dikarya</taxon>
        <taxon>Basidiomycota</taxon>
        <taxon>Agaricomycotina</taxon>
        <taxon>Agaricomycetes</taxon>
        <taxon>Polyporales</taxon>
        <taxon>Grifolaceae</taxon>
        <taxon>Grifola</taxon>
    </lineage>
</organism>
<dbReference type="AlphaFoldDB" id="A0A1C7LXF4"/>
<evidence type="ECO:0000313" key="2">
    <source>
        <dbReference type="Proteomes" id="UP000092993"/>
    </source>
</evidence>
<sequence>MPARSCNIPSHGSFESRVLQCISLGLQLATGLLIIHVLKAIKKDNELVTTYTQTISPGLLRLSAVDQRRARPQRPVSFLGGSTKTSMDRRPYKLQIPFGLSGRRKDIGAKEVACGRCCLGGSRPLRSISYAGLGATCGTMVFI</sequence>
<proteinExistence type="predicted"/>
<dbReference type="Proteomes" id="UP000092993">
    <property type="component" value="Unassembled WGS sequence"/>
</dbReference>
<dbReference type="OrthoDB" id="265717at2759"/>
<name>A0A1C7LXF4_GRIFR</name>
<dbReference type="EMBL" id="LUGG01000019">
    <property type="protein sequence ID" value="OBZ68797.1"/>
    <property type="molecule type" value="Genomic_DNA"/>
</dbReference>
<protein>
    <submittedName>
        <fullName evidence="1">Uncharacterized protein</fullName>
    </submittedName>
</protein>
<gene>
    <name evidence="1" type="ORF">A0H81_11366</name>
</gene>